<proteinExistence type="predicted"/>
<dbReference type="Proteomes" id="UP000823388">
    <property type="component" value="Chromosome 1N"/>
</dbReference>
<evidence type="ECO:0000313" key="2">
    <source>
        <dbReference type="EMBL" id="KAG2653774.1"/>
    </source>
</evidence>
<evidence type="ECO:0000256" key="1">
    <source>
        <dbReference type="SAM" id="MobiDB-lite"/>
    </source>
</evidence>
<evidence type="ECO:0000313" key="3">
    <source>
        <dbReference type="Proteomes" id="UP000823388"/>
    </source>
</evidence>
<comment type="caution">
    <text evidence="2">The sequence shown here is derived from an EMBL/GenBank/DDBJ whole genome shotgun (WGS) entry which is preliminary data.</text>
</comment>
<organism evidence="2 3">
    <name type="scientific">Panicum virgatum</name>
    <name type="common">Blackwell switchgrass</name>
    <dbReference type="NCBI Taxonomy" id="38727"/>
    <lineage>
        <taxon>Eukaryota</taxon>
        <taxon>Viridiplantae</taxon>
        <taxon>Streptophyta</taxon>
        <taxon>Embryophyta</taxon>
        <taxon>Tracheophyta</taxon>
        <taxon>Spermatophyta</taxon>
        <taxon>Magnoliopsida</taxon>
        <taxon>Liliopsida</taxon>
        <taxon>Poales</taxon>
        <taxon>Poaceae</taxon>
        <taxon>PACMAD clade</taxon>
        <taxon>Panicoideae</taxon>
        <taxon>Panicodae</taxon>
        <taxon>Paniceae</taxon>
        <taxon>Panicinae</taxon>
        <taxon>Panicum</taxon>
        <taxon>Panicum sect. Hiantes</taxon>
    </lineage>
</organism>
<accession>A0A8T0X8S2</accession>
<dbReference type="AlphaFoldDB" id="A0A8T0X8S2"/>
<protein>
    <submittedName>
        <fullName evidence="2">Uncharacterized protein</fullName>
    </submittedName>
</protein>
<dbReference type="EMBL" id="CM029038">
    <property type="protein sequence ID" value="KAG2653774.1"/>
    <property type="molecule type" value="Genomic_DNA"/>
</dbReference>
<keyword evidence="3" id="KW-1185">Reference proteome</keyword>
<reference evidence="2" key="1">
    <citation type="submission" date="2020-05" db="EMBL/GenBank/DDBJ databases">
        <title>WGS assembly of Panicum virgatum.</title>
        <authorList>
            <person name="Lovell J.T."/>
            <person name="Jenkins J."/>
            <person name="Shu S."/>
            <person name="Juenger T.E."/>
            <person name="Schmutz J."/>
        </authorList>
    </citation>
    <scope>NUCLEOTIDE SEQUENCE</scope>
    <source>
        <strain evidence="2">AP13</strain>
    </source>
</reference>
<gene>
    <name evidence="2" type="ORF">PVAP13_1NG406419</name>
</gene>
<sequence length="127" mass="13533">MCRVSPRLGRRTVGSAEQKLRPAYAKASARRSSPPKKTITSPFVAELYVLLHGEGPVRLDGRREDNAVAATACDEAGFGSCIPPFALTFSFAHMLCTVMDQSPVGEPSAPTLALLIPVAVCVVSFSR</sequence>
<name>A0A8T0X8S2_PANVG</name>
<feature type="region of interest" description="Disordered" evidence="1">
    <location>
        <begin position="1"/>
        <end position="38"/>
    </location>
</feature>